<evidence type="ECO:0000256" key="1">
    <source>
        <dbReference type="ARBA" id="ARBA00004496"/>
    </source>
</evidence>
<dbReference type="STRING" id="665004.AC529_00610"/>
<dbReference type="Proteomes" id="UP000074382">
    <property type="component" value="Unassembled WGS sequence"/>
</dbReference>
<accession>A0A147KMV9</accession>
<protein>
    <recommendedName>
        <fullName evidence="5">CRISPR type III-B/RAMP module-associated protein Cmr5</fullName>
    </recommendedName>
</protein>
<evidence type="ECO:0000256" key="2">
    <source>
        <dbReference type="ARBA" id="ARBA00006161"/>
    </source>
</evidence>
<evidence type="ECO:0000313" key="8">
    <source>
        <dbReference type="Proteomes" id="UP000074382"/>
    </source>
</evidence>
<keyword evidence="3" id="KW-0963">Cytoplasm</keyword>
<feature type="region of interest" description="Disordered" evidence="6">
    <location>
        <begin position="136"/>
        <end position="156"/>
    </location>
</feature>
<evidence type="ECO:0000256" key="3">
    <source>
        <dbReference type="ARBA" id="ARBA00022490"/>
    </source>
</evidence>
<dbReference type="GO" id="GO:0051607">
    <property type="term" value="P:defense response to virus"/>
    <property type="evidence" value="ECO:0007669"/>
    <property type="project" value="UniProtKB-KW"/>
</dbReference>
<keyword evidence="4" id="KW-0051">Antiviral defense</keyword>
<dbReference type="EMBL" id="LGEM01000004">
    <property type="protein sequence ID" value="KUP98587.1"/>
    <property type="molecule type" value="Genomic_DNA"/>
</dbReference>
<evidence type="ECO:0000256" key="6">
    <source>
        <dbReference type="SAM" id="MobiDB-lite"/>
    </source>
</evidence>
<name>A0A147KMV9_THECS</name>
<evidence type="ECO:0000256" key="5">
    <source>
        <dbReference type="ARBA" id="ARBA00030001"/>
    </source>
</evidence>
<dbReference type="AlphaFoldDB" id="A0A147KMV9"/>
<evidence type="ECO:0000313" key="7">
    <source>
        <dbReference type="EMBL" id="KUP98587.1"/>
    </source>
</evidence>
<proteinExistence type="inferred from homology"/>
<dbReference type="Pfam" id="PF09701">
    <property type="entry name" value="Cas_Cmr5"/>
    <property type="match status" value="1"/>
</dbReference>
<dbReference type="SUPFAM" id="SSF158568">
    <property type="entry name" value="AF1862-like"/>
    <property type="match status" value="1"/>
</dbReference>
<dbReference type="RefSeq" id="WP_068755028.1">
    <property type="nucleotide sequence ID" value="NZ_KQ950181.1"/>
</dbReference>
<dbReference type="InterPro" id="IPR023101">
    <property type="entry name" value="AF1862-like_dom_sf"/>
</dbReference>
<evidence type="ECO:0000256" key="4">
    <source>
        <dbReference type="ARBA" id="ARBA00023118"/>
    </source>
</evidence>
<dbReference type="InterPro" id="IPR010160">
    <property type="entry name" value="CRISPR-assoc_prot_Cmr5"/>
</dbReference>
<dbReference type="OrthoDB" id="3430921at2"/>
<comment type="similarity">
    <text evidence="2">Belongs to the CRISPR system Cmr5 family.</text>
</comment>
<organism evidence="7 8">
    <name type="scientific">Thermobifida cellulosilytica TB100</name>
    <dbReference type="NCBI Taxonomy" id="665004"/>
    <lineage>
        <taxon>Bacteria</taxon>
        <taxon>Bacillati</taxon>
        <taxon>Actinomycetota</taxon>
        <taxon>Actinomycetes</taxon>
        <taxon>Streptosporangiales</taxon>
        <taxon>Nocardiopsidaceae</taxon>
        <taxon>Thermobifida</taxon>
    </lineage>
</organism>
<keyword evidence="8" id="KW-1185">Reference proteome</keyword>
<reference evidence="8" key="1">
    <citation type="journal article" date="2017" name="Acta Aliment.">
        <title>Plant polysaccharide degrading enzyme system of Thermpbifida cellulosilytica TB100 revealed by de novo genome project data.</title>
        <authorList>
            <person name="Toth A."/>
            <person name="Baka E."/>
            <person name="Luzics S."/>
            <person name="Bata-Vidacs I."/>
            <person name="Nagy I."/>
            <person name="Balint B."/>
            <person name="Herceg R."/>
            <person name="Olasz F."/>
            <person name="Wilk T."/>
            <person name="Nagy T."/>
            <person name="Kriszt B."/>
            <person name="Nagy I."/>
            <person name="Kukolya J."/>
        </authorList>
    </citation>
    <scope>NUCLEOTIDE SEQUENCE [LARGE SCALE GENOMIC DNA]</scope>
    <source>
        <strain evidence="8">TB100</strain>
    </source>
</reference>
<dbReference type="PATRIC" id="fig|665004.4.peg.1636"/>
<sequence length="156" mass="17379">MAERVDQEMVRQAEKVIGPVVPDPQLAKRLHTRMRQFPMRLRSSGLAAAFAFAESRSGDGDHLERAYKRLCEAIVQHVRSRHLLELGDRPTARDFLVALSEADLVTYSRVSAEVDLLAGWLSRIADARYGRLAAAADRAEQQASGRPADGQREETP</sequence>
<dbReference type="Gene3D" id="1.10.520.30">
    <property type="entry name" value="AF1862-like domain"/>
    <property type="match status" value="1"/>
</dbReference>
<gene>
    <name evidence="7" type="ORF">AC529_00610</name>
</gene>
<dbReference type="GO" id="GO:0005737">
    <property type="term" value="C:cytoplasm"/>
    <property type="evidence" value="ECO:0007669"/>
    <property type="project" value="UniProtKB-SubCell"/>
</dbReference>
<comment type="subcellular location">
    <subcellularLocation>
        <location evidence="1">Cytoplasm</location>
    </subcellularLocation>
</comment>
<comment type="caution">
    <text evidence="7">The sequence shown here is derived from an EMBL/GenBank/DDBJ whole genome shotgun (WGS) entry which is preliminary data.</text>
</comment>